<dbReference type="AlphaFoldDB" id="A0A1X7UWU9"/>
<dbReference type="GO" id="GO:0007130">
    <property type="term" value="P:synaptonemal complex assembly"/>
    <property type="evidence" value="ECO:0007669"/>
    <property type="project" value="TreeGrafter"/>
</dbReference>
<dbReference type="Gene3D" id="1.25.40.10">
    <property type="entry name" value="Tetratricopeptide repeat domain"/>
    <property type="match status" value="2"/>
</dbReference>
<keyword evidence="1" id="KW-0469">Meiosis</keyword>
<name>A0A1X7UWU9_AMPQE</name>
<dbReference type="SUPFAM" id="SSF48452">
    <property type="entry name" value="TPR-like"/>
    <property type="match status" value="1"/>
</dbReference>
<evidence type="ECO:0000256" key="2">
    <source>
        <dbReference type="ARBA" id="ARBA00031845"/>
    </source>
</evidence>
<dbReference type="InterPro" id="IPR019734">
    <property type="entry name" value="TPR_rpt"/>
</dbReference>
<reference evidence="3" key="1">
    <citation type="submission" date="2017-05" db="UniProtKB">
        <authorList>
            <consortium name="EnsemblMetazoa"/>
        </authorList>
    </citation>
    <scope>IDENTIFICATION</scope>
</reference>
<dbReference type="STRING" id="400682.A0A1X7UWU9"/>
<evidence type="ECO:0000256" key="1">
    <source>
        <dbReference type="ARBA" id="ARBA00023254"/>
    </source>
</evidence>
<dbReference type="InterPro" id="IPR013940">
    <property type="entry name" value="Spo22/ZIP4/TEX11"/>
</dbReference>
<dbReference type="PANTHER" id="PTHR47083:SF1">
    <property type="entry name" value="TESTIS-EXPRESSED PROTEIN 11"/>
    <property type="match status" value="1"/>
</dbReference>
<protein>
    <recommendedName>
        <fullName evidence="2">Protein ZIP4 homolog</fullName>
    </recommendedName>
</protein>
<dbReference type="SMART" id="SM00028">
    <property type="entry name" value="TPR"/>
    <property type="match status" value="4"/>
</dbReference>
<proteinExistence type="predicted"/>
<dbReference type="EnsemblMetazoa" id="Aqu2.1.32253_001">
    <property type="protein sequence ID" value="Aqu2.1.32253_001"/>
    <property type="gene ID" value="Aqu2.1.32253"/>
</dbReference>
<dbReference type="Pfam" id="PF08631">
    <property type="entry name" value="SPO22"/>
    <property type="match status" value="1"/>
</dbReference>
<dbReference type="InterPro" id="IPR042861">
    <property type="entry name" value="TEX11"/>
</dbReference>
<dbReference type="GO" id="GO:0007131">
    <property type="term" value="P:reciprocal meiotic recombination"/>
    <property type="evidence" value="ECO:0007669"/>
    <property type="project" value="TreeGrafter"/>
</dbReference>
<dbReference type="InterPro" id="IPR011990">
    <property type="entry name" value="TPR-like_helical_dom_sf"/>
</dbReference>
<dbReference type="GO" id="GO:0007060">
    <property type="term" value="P:male meiosis chromosome segregation"/>
    <property type="evidence" value="ECO:0007669"/>
    <property type="project" value="TreeGrafter"/>
</dbReference>
<dbReference type="PANTHER" id="PTHR47083">
    <property type="entry name" value="TESTIS-EXPRESSED PROTEIN 11"/>
    <property type="match status" value="1"/>
</dbReference>
<accession>A0A1X7UWU9</accession>
<dbReference type="eggNOG" id="KOG4814">
    <property type="taxonomic scope" value="Eukaryota"/>
</dbReference>
<dbReference type="InParanoid" id="A0A1X7UWU9"/>
<sequence length="925" mass="104194">MEEDGDFVSLRVSEIQSLLSQLTGGTCQDEERIGLLAERILQIVESLPSHLSNPTLSGQLHVAAVTLWNKVVFKKSDASLSLSLNAQLRHVALSLVFLCASPNENSAQLLKKQITMAIKTGRAWLECDNPMMAETSLELANQCWLRLSKSYEEGSVPTDTLVLYFKILCSQIEAFFGIGNHEKAIEMVDKAKEIIGTQDKDMGHLSMLCYNCGLQEFQNEKHSNAVQWFKESYDIGRGCNAVGAVKQARSLRLLAKSYLEWDGTSHWQKALNAVGLANSEHFHLSGLFLKLSILMQYVKQKDRITTGTFNDVLSHPELSLDIGSAAVKLAIENKQPELAFNALQLLKQTMKSPSDRQALQQLHLELLLDNGMFGDAKQLIEECIENHSRSDPLDMKTIQQFHIILWSQASKSYDKEDYDSALDWYRYSLLLFPSDASHDKNIAKLQRNISNCHIQMADLNKAKDAIDQSLLHDKESAHSHYLAFKIGVLVNNTEQALQSLQMMMECVQDADLHGLVAMSAQLAFENHNRDVALYALENLVQTSSNQQQVLTSLRCLIRLKLTFFKNEDTPSNKLVHLSSLLKYTELASNHLTECVTGNGPLGLLSSSQKDEVLWFSKIAWNIALEAGDYYKEMMKAFDICQKLYHLLPHDISIANRIKTCRLMSAAAGLQAARQTENKDEQVIILKDVLSHIQGCREFINSRSIRGGGGAVDMSPSGNSILSLLCLYEFETQLVLGSPDAVHILDVVKASCPSPDPKTYENIAALAIRYPLRDGSTALIVKKSLQIAIDLHMNTNPRDTEKLSHCTHSLVDILLANEYSTDMSAKEEAKQILLLTYKLISEDKYPEMEIAWHMTKTWNTGIYLYRQIKYKIFMMRLQDAEQWCSLAMKFLPHLSKTLCNTYQDQMTSVYTEIIDKISLDAQKHQL</sequence>
<evidence type="ECO:0000313" key="3">
    <source>
        <dbReference type="EnsemblMetazoa" id="Aqu2.1.32253_001"/>
    </source>
</evidence>
<organism evidence="3">
    <name type="scientific">Amphimedon queenslandica</name>
    <name type="common">Sponge</name>
    <dbReference type="NCBI Taxonomy" id="400682"/>
    <lineage>
        <taxon>Eukaryota</taxon>
        <taxon>Metazoa</taxon>
        <taxon>Porifera</taxon>
        <taxon>Demospongiae</taxon>
        <taxon>Heteroscleromorpha</taxon>
        <taxon>Haplosclerida</taxon>
        <taxon>Niphatidae</taxon>
        <taxon>Amphimedon</taxon>
    </lineage>
</organism>
<dbReference type="GO" id="GO:0000801">
    <property type="term" value="C:central element"/>
    <property type="evidence" value="ECO:0007669"/>
    <property type="project" value="TreeGrafter"/>
</dbReference>
<dbReference type="OrthoDB" id="65716at2759"/>